<reference evidence="2 3" key="1">
    <citation type="submission" date="2023-11" db="EMBL/GenBank/DDBJ databases">
        <authorList>
            <person name="Okamura Y."/>
        </authorList>
    </citation>
    <scope>NUCLEOTIDE SEQUENCE [LARGE SCALE GENOMIC DNA]</scope>
</reference>
<comment type="caution">
    <text evidence="2">The sequence shown here is derived from an EMBL/GenBank/DDBJ whole genome shotgun (WGS) entry which is preliminary data.</text>
</comment>
<feature type="region of interest" description="Disordered" evidence="1">
    <location>
        <begin position="25"/>
        <end position="48"/>
    </location>
</feature>
<protein>
    <submittedName>
        <fullName evidence="2">Uncharacterized protein</fullName>
    </submittedName>
</protein>
<name>A0AAV1JQQ6_9NEOP</name>
<evidence type="ECO:0000256" key="1">
    <source>
        <dbReference type="SAM" id="MobiDB-lite"/>
    </source>
</evidence>
<evidence type="ECO:0000313" key="2">
    <source>
        <dbReference type="EMBL" id="CAK1550431.1"/>
    </source>
</evidence>
<dbReference type="AlphaFoldDB" id="A0AAV1JQQ6"/>
<organism evidence="2 3">
    <name type="scientific">Leptosia nina</name>
    <dbReference type="NCBI Taxonomy" id="320188"/>
    <lineage>
        <taxon>Eukaryota</taxon>
        <taxon>Metazoa</taxon>
        <taxon>Ecdysozoa</taxon>
        <taxon>Arthropoda</taxon>
        <taxon>Hexapoda</taxon>
        <taxon>Insecta</taxon>
        <taxon>Pterygota</taxon>
        <taxon>Neoptera</taxon>
        <taxon>Endopterygota</taxon>
        <taxon>Lepidoptera</taxon>
        <taxon>Glossata</taxon>
        <taxon>Ditrysia</taxon>
        <taxon>Papilionoidea</taxon>
        <taxon>Pieridae</taxon>
        <taxon>Pierinae</taxon>
        <taxon>Leptosia</taxon>
    </lineage>
</organism>
<sequence length="113" mass="12356">MFDKISRTCVTASCPLCPFAPRAPPVRHARTHRDNASAAPAGPADRNDMQRFPFTLSVLCYNFGHSNDTLPLARTEPPWGGVGNEHARDAILMTRAHANVRPATTPFQITSES</sequence>
<evidence type="ECO:0000313" key="3">
    <source>
        <dbReference type="Proteomes" id="UP001497472"/>
    </source>
</evidence>
<dbReference type="Proteomes" id="UP001497472">
    <property type="component" value="Unassembled WGS sequence"/>
</dbReference>
<accession>A0AAV1JQQ6</accession>
<gene>
    <name evidence="2" type="ORF">LNINA_LOCUS9658</name>
</gene>
<keyword evidence="3" id="KW-1185">Reference proteome</keyword>
<dbReference type="EMBL" id="CAVLEF010000082">
    <property type="protein sequence ID" value="CAK1550431.1"/>
    <property type="molecule type" value="Genomic_DNA"/>
</dbReference>
<proteinExistence type="predicted"/>